<dbReference type="InterPro" id="IPR039863">
    <property type="entry name" value="DKK1-4"/>
</dbReference>
<evidence type="ECO:0008006" key="7">
    <source>
        <dbReference type="Google" id="ProtNLM"/>
    </source>
</evidence>
<evidence type="ECO:0000256" key="1">
    <source>
        <dbReference type="ARBA" id="ARBA00004613"/>
    </source>
</evidence>
<comment type="caution">
    <text evidence="5">The sequence shown here is derived from an EMBL/GenBank/DDBJ whole genome shotgun (WGS) entry which is preliminary data.</text>
</comment>
<dbReference type="InterPro" id="IPR049632">
    <property type="entry name" value="DKKL1"/>
</dbReference>
<dbReference type="CDD" id="cd23006">
    <property type="entry name" value="Dkkl1"/>
    <property type="match status" value="1"/>
</dbReference>
<sequence>MEVETPAPTRSHGLEYKSEAQRVRRRSLPPRPAMWHTLVLLLLLPSALVSPSTAAPIRDADAQESSSGFLGLQRLLQGFTRLFLKDDLLRGMDSFFSAPMDLRGLPTNYHREENQERQLGNSTLSSHHQIDKVTDNKTGEVLISEKVVASIEAGDGSVESDWKVPKLEEKEALVPLPKAMDSFHPEPHPRVAFWIMKLPRRRSHQSAPEGSRYLSEKEHRLQAIRDGLLEGTREEALQKGSQGSPNFKPPARKTHFLYILRPSQQL</sequence>
<feature type="region of interest" description="Disordered" evidence="4">
    <location>
        <begin position="1"/>
        <end position="26"/>
    </location>
</feature>
<accession>A0AA40LDZ0</accession>
<name>A0AA40LDZ0_CNENI</name>
<dbReference type="EMBL" id="JAULJE010000021">
    <property type="protein sequence ID" value="KAK1329956.1"/>
    <property type="molecule type" value="Genomic_DNA"/>
</dbReference>
<dbReference type="GO" id="GO:0090090">
    <property type="term" value="P:negative regulation of canonical Wnt signaling pathway"/>
    <property type="evidence" value="ECO:0007669"/>
    <property type="project" value="TreeGrafter"/>
</dbReference>
<dbReference type="GO" id="GO:0039706">
    <property type="term" value="F:co-receptor binding"/>
    <property type="evidence" value="ECO:0007669"/>
    <property type="project" value="TreeGrafter"/>
</dbReference>
<dbReference type="PANTHER" id="PTHR12113">
    <property type="entry name" value="DICKKOPF3-LIKE 3"/>
    <property type="match status" value="1"/>
</dbReference>
<protein>
    <recommendedName>
        <fullName evidence="7">Dickkopf-like protein 1</fullName>
    </recommendedName>
</protein>
<organism evidence="5 6">
    <name type="scientific">Cnephaeus nilssonii</name>
    <name type="common">Northern bat</name>
    <name type="synonym">Eptesicus nilssonii</name>
    <dbReference type="NCBI Taxonomy" id="3371016"/>
    <lineage>
        <taxon>Eukaryota</taxon>
        <taxon>Metazoa</taxon>
        <taxon>Chordata</taxon>
        <taxon>Craniata</taxon>
        <taxon>Vertebrata</taxon>
        <taxon>Euteleostomi</taxon>
        <taxon>Mammalia</taxon>
        <taxon>Eutheria</taxon>
        <taxon>Laurasiatheria</taxon>
        <taxon>Chiroptera</taxon>
        <taxon>Yangochiroptera</taxon>
        <taxon>Vespertilionidae</taxon>
        <taxon>Cnephaeus</taxon>
    </lineage>
</organism>
<dbReference type="GO" id="GO:0048019">
    <property type="term" value="F:receptor antagonist activity"/>
    <property type="evidence" value="ECO:0007669"/>
    <property type="project" value="TreeGrafter"/>
</dbReference>
<keyword evidence="3" id="KW-0732">Signal</keyword>
<dbReference type="AlphaFoldDB" id="A0AA40LDZ0"/>
<proteinExistence type="predicted"/>
<evidence type="ECO:0000256" key="2">
    <source>
        <dbReference type="ARBA" id="ARBA00022525"/>
    </source>
</evidence>
<dbReference type="GO" id="GO:0005615">
    <property type="term" value="C:extracellular space"/>
    <property type="evidence" value="ECO:0007669"/>
    <property type="project" value="TreeGrafter"/>
</dbReference>
<reference evidence="5" key="1">
    <citation type="submission" date="2023-06" db="EMBL/GenBank/DDBJ databases">
        <title>Reference genome for the Northern bat (Eptesicus nilssonii), a most northern bat species.</title>
        <authorList>
            <person name="Laine V.N."/>
            <person name="Pulliainen A.T."/>
            <person name="Lilley T.M."/>
        </authorList>
    </citation>
    <scope>NUCLEOTIDE SEQUENCE</scope>
    <source>
        <strain evidence="5">BLF_Eptnil</strain>
        <tissue evidence="5">Kidney</tissue>
    </source>
</reference>
<dbReference type="PANTHER" id="PTHR12113:SF7">
    <property type="entry name" value="DICKKOPF-LIKE PROTEIN 1"/>
    <property type="match status" value="1"/>
</dbReference>
<gene>
    <name evidence="5" type="ORF">QTO34_010140</name>
</gene>
<feature type="compositionally biased region" description="Basic and acidic residues" evidence="4">
    <location>
        <begin position="12"/>
        <end position="22"/>
    </location>
</feature>
<keyword evidence="2" id="KW-0964">Secreted</keyword>
<evidence type="ECO:0000256" key="4">
    <source>
        <dbReference type="SAM" id="MobiDB-lite"/>
    </source>
</evidence>
<evidence type="ECO:0000313" key="6">
    <source>
        <dbReference type="Proteomes" id="UP001177744"/>
    </source>
</evidence>
<evidence type="ECO:0000313" key="5">
    <source>
        <dbReference type="EMBL" id="KAK1329956.1"/>
    </source>
</evidence>
<comment type="subcellular location">
    <subcellularLocation>
        <location evidence="1">Secreted</location>
    </subcellularLocation>
</comment>
<keyword evidence="6" id="KW-1185">Reference proteome</keyword>
<dbReference type="Proteomes" id="UP001177744">
    <property type="component" value="Unassembled WGS sequence"/>
</dbReference>
<evidence type="ECO:0000256" key="3">
    <source>
        <dbReference type="ARBA" id="ARBA00022729"/>
    </source>
</evidence>